<dbReference type="CDD" id="cd01392">
    <property type="entry name" value="HTH_LacI"/>
    <property type="match status" value="1"/>
</dbReference>
<dbReference type="Pfam" id="PF00356">
    <property type="entry name" value="LacI"/>
    <property type="match status" value="1"/>
</dbReference>
<gene>
    <name evidence="6" type="ORF">FCN18_06325</name>
</gene>
<dbReference type="PANTHER" id="PTHR30146:SF109">
    <property type="entry name" value="HTH-TYPE TRANSCRIPTIONAL REGULATOR GALS"/>
    <property type="match status" value="1"/>
</dbReference>
<dbReference type="PANTHER" id="PTHR30146">
    <property type="entry name" value="LACI-RELATED TRANSCRIPTIONAL REPRESSOR"/>
    <property type="match status" value="1"/>
</dbReference>
<evidence type="ECO:0000256" key="2">
    <source>
        <dbReference type="ARBA" id="ARBA00023125"/>
    </source>
</evidence>
<evidence type="ECO:0000313" key="7">
    <source>
        <dbReference type="Proteomes" id="UP000309992"/>
    </source>
</evidence>
<dbReference type="InterPro" id="IPR000843">
    <property type="entry name" value="HTH_LacI"/>
</dbReference>
<dbReference type="EMBL" id="SWMS01000002">
    <property type="protein sequence ID" value="TKG72833.1"/>
    <property type="molecule type" value="Genomic_DNA"/>
</dbReference>
<sequence length="359" mass="38447">MRTIGESRARCLEAFVAKDSVTIRDVAARAGVSKSTVSKYLTSTPYVSADARERIERAVAELGYRPNGSARALVGGRSRFVGVLVPSIANPYQADLLAGIERAAAPHQLGTLLAIADNDEPRERELLQGLLKSGADGVIVTSAHAEDAEVQALRRAGIPVVLAGRHIAAPEIDSVVIDNRQGARLAVDHLVKLGHRRIAHIPGPLTVLDFAQRAEGYRDALRAHGLEPLPLLGGDRLPDPERGREAVRALMELPEEERPTAVFAAVDWIAVGVLAEASRRGIEVPGELSVIGFDNVSFCELTAPSLSTVDAHPERIGQRAVDRLAERIASGYRDEPGSREVLTPTLVARSSTGEPKSHT</sequence>
<dbReference type="Gene3D" id="1.10.260.40">
    <property type="entry name" value="lambda repressor-like DNA-binding domains"/>
    <property type="match status" value="1"/>
</dbReference>
<feature type="region of interest" description="Disordered" evidence="4">
    <location>
        <begin position="332"/>
        <end position="359"/>
    </location>
</feature>
<dbReference type="InterPro" id="IPR010982">
    <property type="entry name" value="Lambda_DNA-bd_dom_sf"/>
</dbReference>
<dbReference type="InterPro" id="IPR046335">
    <property type="entry name" value="LacI/GalR-like_sensor"/>
</dbReference>
<accession>A0ABY2SAC1</accession>
<feature type="domain" description="HTH lacI-type" evidence="5">
    <location>
        <begin position="21"/>
        <end position="75"/>
    </location>
</feature>
<organism evidence="6 7">
    <name type="scientific">Prauserella endophytica</name>
    <dbReference type="NCBI Taxonomy" id="1592324"/>
    <lineage>
        <taxon>Bacteria</taxon>
        <taxon>Bacillati</taxon>
        <taxon>Actinomycetota</taxon>
        <taxon>Actinomycetes</taxon>
        <taxon>Pseudonocardiales</taxon>
        <taxon>Pseudonocardiaceae</taxon>
        <taxon>Prauserella</taxon>
        <taxon>Prauserella coralliicola group</taxon>
    </lineage>
</organism>
<evidence type="ECO:0000313" key="6">
    <source>
        <dbReference type="EMBL" id="TKG72833.1"/>
    </source>
</evidence>
<evidence type="ECO:0000259" key="5">
    <source>
        <dbReference type="PROSITE" id="PS50932"/>
    </source>
</evidence>
<comment type="caution">
    <text evidence="6">The sequence shown here is derived from an EMBL/GenBank/DDBJ whole genome shotgun (WGS) entry which is preliminary data.</text>
</comment>
<dbReference type="SUPFAM" id="SSF53822">
    <property type="entry name" value="Periplasmic binding protein-like I"/>
    <property type="match status" value="1"/>
</dbReference>
<evidence type="ECO:0000256" key="1">
    <source>
        <dbReference type="ARBA" id="ARBA00023015"/>
    </source>
</evidence>
<dbReference type="Gene3D" id="3.40.50.2300">
    <property type="match status" value="2"/>
</dbReference>
<keyword evidence="1" id="KW-0805">Transcription regulation</keyword>
<dbReference type="Pfam" id="PF13377">
    <property type="entry name" value="Peripla_BP_3"/>
    <property type="match status" value="1"/>
</dbReference>
<dbReference type="Proteomes" id="UP000309992">
    <property type="component" value="Unassembled WGS sequence"/>
</dbReference>
<reference evidence="6 7" key="1">
    <citation type="journal article" date="2015" name="Antonie Van Leeuwenhoek">
        <title>Prauserella endophytica sp. nov., an endophytic actinobacterium isolated from Tamarix taklamakanensis.</title>
        <authorList>
            <person name="Liu J.M."/>
            <person name="Habden X."/>
            <person name="Guo L."/>
            <person name="Tuo L."/>
            <person name="Jiang Z.K."/>
            <person name="Liu S.W."/>
            <person name="Liu X.F."/>
            <person name="Chen L."/>
            <person name="Li R.F."/>
            <person name="Zhang Y.Q."/>
            <person name="Sun C.H."/>
        </authorList>
    </citation>
    <scope>NUCLEOTIDE SEQUENCE [LARGE SCALE GENOMIC DNA]</scope>
    <source>
        <strain evidence="6 7">CGMCC 4.7182</strain>
    </source>
</reference>
<keyword evidence="7" id="KW-1185">Reference proteome</keyword>
<keyword evidence="2" id="KW-0238">DNA-binding</keyword>
<dbReference type="PROSITE" id="PS50932">
    <property type="entry name" value="HTH_LACI_2"/>
    <property type="match status" value="1"/>
</dbReference>
<evidence type="ECO:0000256" key="3">
    <source>
        <dbReference type="ARBA" id="ARBA00023163"/>
    </source>
</evidence>
<dbReference type="InterPro" id="IPR028082">
    <property type="entry name" value="Peripla_BP_I"/>
</dbReference>
<dbReference type="PROSITE" id="PS00356">
    <property type="entry name" value="HTH_LACI_1"/>
    <property type="match status" value="1"/>
</dbReference>
<dbReference type="CDD" id="cd06267">
    <property type="entry name" value="PBP1_LacI_sugar_binding-like"/>
    <property type="match status" value="1"/>
</dbReference>
<keyword evidence="3" id="KW-0804">Transcription</keyword>
<name>A0ABY2SAC1_9PSEU</name>
<dbReference type="SMART" id="SM00354">
    <property type="entry name" value="HTH_LACI"/>
    <property type="match status" value="1"/>
</dbReference>
<dbReference type="SUPFAM" id="SSF47413">
    <property type="entry name" value="lambda repressor-like DNA-binding domains"/>
    <property type="match status" value="1"/>
</dbReference>
<evidence type="ECO:0000256" key="4">
    <source>
        <dbReference type="SAM" id="MobiDB-lite"/>
    </source>
</evidence>
<feature type="compositionally biased region" description="Polar residues" evidence="4">
    <location>
        <begin position="348"/>
        <end position="359"/>
    </location>
</feature>
<proteinExistence type="predicted"/>
<protein>
    <submittedName>
        <fullName evidence="6">LacI family transcriptional regulator</fullName>
    </submittedName>
</protein>